<accession>A0ABV1KZU5</accession>
<feature type="transmembrane region" description="Helical" evidence="2">
    <location>
        <begin position="33"/>
        <end position="51"/>
    </location>
</feature>
<protein>
    <submittedName>
        <fullName evidence="4">DUF1533 domain-containing protein</fullName>
    </submittedName>
</protein>
<gene>
    <name evidence="4" type="ORF">QJS35_24480</name>
</gene>
<dbReference type="Pfam" id="PF07550">
    <property type="entry name" value="Shr-like_HID"/>
    <property type="match status" value="1"/>
</dbReference>
<keyword evidence="2" id="KW-1133">Transmembrane helix</keyword>
<comment type="caution">
    <text evidence="4">The sequence shown here is derived from an EMBL/GenBank/DDBJ whole genome shotgun (WGS) entry which is preliminary data.</text>
</comment>
<dbReference type="InterPro" id="IPR014755">
    <property type="entry name" value="Cu-Rt/internalin_Ig-like"/>
</dbReference>
<feature type="domain" description="Heme-binding protein Shr-like Hb-interacting" evidence="3">
    <location>
        <begin position="759"/>
        <end position="840"/>
    </location>
</feature>
<dbReference type="EMBL" id="JASKHM010000016">
    <property type="protein sequence ID" value="MEQ4485547.1"/>
    <property type="molecule type" value="Genomic_DNA"/>
</dbReference>
<dbReference type="Proteomes" id="UP001493487">
    <property type="component" value="Unassembled WGS sequence"/>
</dbReference>
<dbReference type="InterPro" id="IPR011432">
    <property type="entry name" value="Shr-like_HID"/>
</dbReference>
<keyword evidence="2" id="KW-0812">Transmembrane</keyword>
<dbReference type="Gene3D" id="2.60.40.1220">
    <property type="match status" value="1"/>
</dbReference>
<name>A0ABV1KZU5_9BACL</name>
<keyword evidence="5" id="KW-1185">Reference proteome</keyword>
<evidence type="ECO:0000313" key="4">
    <source>
        <dbReference type="EMBL" id="MEQ4485547.1"/>
    </source>
</evidence>
<evidence type="ECO:0000259" key="3">
    <source>
        <dbReference type="Pfam" id="PF07550"/>
    </source>
</evidence>
<evidence type="ECO:0000256" key="2">
    <source>
        <dbReference type="SAM" id="Phobius"/>
    </source>
</evidence>
<keyword evidence="1" id="KW-0732">Signal</keyword>
<reference evidence="4 5" key="1">
    <citation type="journal article" date="2023" name="Genome Announc.">
        <title>Pan-Genome Analyses of the Genus Cohnella and Proposal of the Novel Species Cohnella silvisoli sp. nov., Isolated from Forest Soil.</title>
        <authorList>
            <person name="Wang C."/>
            <person name="Mao L."/>
            <person name="Bao G."/>
            <person name="Zhu H."/>
        </authorList>
    </citation>
    <scope>NUCLEOTIDE SEQUENCE [LARGE SCALE GENOMIC DNA]</scope>
    <source>
        <strain evidence="4 5">NL03-T5-1</strain>
    </source>
</reference>
<sequence length="959" mass="103399">MSKIIVLLYYFGLFHLKGVKFVVLRGKSVKKKLVSFVVMATLVLSAFNIAVSPNVVHAEDTAPAATAPVLATVNPVAISNGNKTITLTFDQPVALSTAENAPSVPVLIKRSGEGSFVQSNLNAASGVSVTGTTQNQLQFSYDTPLTGAVNQIRVQAGAIVNADASLSNATITTSNIVLPVVDATPPQYLGNEINTDKTKITLKFDEPIKNNAGELVANIYPACDCNPLALANTDPIFIAGNTIVITMSAALSEDYNNYNLNLSNVTDVSGNVSETLNAKIYPFAPKLKNSPVLPWIYDANYIRLPFDQPIVNAGSDAALKTAIQISNDGGVTYSSLDDNGQVLIQSSSENSPPDMIVLRLLPVQQTPGEYKVKVAAGAVVNLSGVSIAETVTPAFTVGDVTPPKLVDATVRNEVINEDDVSIVTLNFNESIIDNTLDGGTVSYLKNSIRLTRNNDYWGFNSLGGLDTVAIDSHDPTKLVITLHDPLVGNQNKIFVYGGALLDASDNAFPDIITHSLSAPLVDTAPQLLSSDITNKNHDLTFVFDENIQAVDAATLKGAVKVVSGYNFEPDVAHPFGPLGDNDTVTIDGNKLVIHFATALTDAANYVSIAAGTLKDSSNHQVGEPITRYFQPKDLTAPVLTDYWFNDSWTLSHIDILKLSFNKNLTDATIDAHGVSHLKEKISYTIDQGKTYLQLGPEDSAAIRWGDEILVMIHSPLSGQVIFKLDAGAVQDDNGNVLDSPVTVDVGQAPIRDTSANFFSDVSSELKFVDNPDWANKIQKIEVTQRIGIITNWNTRYPIVTLSDADYTIASGKITIKKGVFEKDNYYQIRIRADGYNDVYFSNTAHVSTESYYITPTKIDRTNGITAKVSIGDPNGSDGATVLFQLKKDGAPVSIVAMSASYLDRGIYTANFNVSDPAYAGYSVQAFVVSEYSNDPANVGISLSTEMSQADFDYWYWNWD</sequence>
<proteinExistence type="predicted"/>
<keyword evidence="2" id="KW-0472">Membrane</keyword>
<organism evidence="4 5">
    <name type="scientific">Cohnella silvisoli</name>
    <dbReference type="NCBI Taxonomy" id="2873699"/>
    <lineage>
        <taxon>Bacteria</taxon>
        <taxon>Bacillati</taxon>
        <taxon>Bacillota</taxon>
        <taxon>Bacilli</taxon>
        <taxon>Bacillales</taxon>
        <taxon>Paenibacillaceae</taxon>
        <taxon>Cohnella</taxon>
    </lineage>
</organism>
<evidence type="ECO:0000256" key="1">
    <source>
        <dbReference type="ARBA" id="ARBA00022729"/>
    </source>
</evidence>
<feature type="transmembrane region" description="Helical" evidence="2">
    <location>
        <begin position="6"/>
        <end position="24"/>
    </location>
</feature>
<evidence type="ECO:0000313" key="5">
    <source>
        <dbReference type="Proteomes" id="UP001493487"/>
    </source>
</evidence>